<dbReference type="AlphaFoldDB" id="A0A2T7PZ46"/>
<evidence type="ECO:0000256" key="14">
    <source>
        <dbReference type="SAM" id="MobiDB-lite"/>
    </source>
</evidence>
<evidence type="ECO:0000256" key="2">
    <source>
        <dbReference type="ARBA" id="ARBA00022473"/>
    </source>
</evidence>
<evidence type="ECO:0000259" key="15">
    <source>
        <dbReference type="PROSITE" id="PS50071"/>
    </source>
</evidence>
<feature type="domain" description="OAR" evidence="16">
    <location>
        <begin position="527"/>
        <end position="540"/>
    </location>
</feature>
<feature type="compositionally biased region" description="Basic and acidic residues" evidence="14">
    <location>
        <begin position="144"/>
        <end position="154"/>
    </location>
</feature>
<dbReference type="CDD" id="cd00086">
    <property type="entry name" value="homeodomain"/>
    <property type="match status" value="1"/>
</dbReference>
<reference evidence="17 18" key="1">
    <citation type="submission" date="2018-04" db="EMBL/GenBank/DDBJ databases">
        <title>The genome of golden apple snail Pomacea canaliculata provides insight into stress tolerance and invasive adaptation.</title>
        <authorList>
            <person name="Liu C."/>
            <person name="Liu B."/>
            <person name="Ren Y."/>
            <person name="Zhang Y."/>
            <person name="Wang H."/>
            <person name="Li S."/>
            <person name="Jiang F."/>
            <person name="Yin L."/>
            <person name="Zhang G."/>
            <person name="Qian W."/>
            <person name="Fan W."/>
        </authorList>
    </citation>
    <scope>NUCLEOTIDE SEQUENCE [LARGE SCALE GENOMIC DNA]</scope>
    <source>
        <strain evidence="17">SZHN2017</strain>
        <tissue evidence="17">Muscle</tissue>
    </source>
</reference>
<accession>A0A2T7PZ46</accession>
<organism evidence="17 18">
    <name type="scientific">Pomacea canaliculata</name>
    <name type="common">Golden apple snail</name>
    <dbReference type="NCBI Taxonomy" id="400727"/>
    <lineage>
        <taxon>Eukaryota</taxon>
        <taxon>Metazoa</taxon>
        <taxon>Spiralia</taxon>
        <taxon>Lophotrochozoa</taxon>
        <taxon>Mollusca</taxon>
        <taxon>Gastropoda</taxon>
        <taxon>Caenogastropoda</taxon>
        <taxon>Architaenioglossa</taxon>
        <taxon>Ampullarioidea</taxon>
        <taxon>Ampullariidae</taxon>
        <taxon>Pomacea</taxon>
    </lineage>
</organism>
<dbReference type="GO" id="GO:0005634">
    <property type="term" value="C:nucleus"/>
    <property type="evidence" value="ECO:0007669"/>
    <property type="project" value="UniProtKB-SubCell"/>
</dbReference>
<proteinExistence type="predicted"/>
<dbReference type="EMBL" id="PZQS01000001">
    <property type="protein sequence ID" value="PVD38692.1"/>
    <property type="molecule type" value="Genomic_DNA"/>
</dbReference>
<name>A0A2T7PZ46_POMCA</name>
<dbReference type="PROSITE" id="PS50071">
    <property type="entry name" value="HOMEOBOX_2"/>
    <property type="match status" value="1"/>
</dbReference>
<feature type="region of interest" description="Disordered" evidence="14">
    <location>
        <begin position="113"/>
        <end position="184"/>
    </location>
</feature>
<sequence length="649" mass="72338">MPVTPKQLMISGTSHDSCVPLTCARIHKDDDVEHKDPGYGLHVDLHDDSFARRKQRRNRTTFTLQQLEELEKAFAQTHYPDVFMREDLAMRINLTEARVQVWFQNRRAKWRKSERFSQQTCPQGQTSSSTRVDTDENEADDEDHVVQTDMKTEGSTEPQNVSSFDAGSSNVQGIGDPQEQRMQGDSEDNMIQGLDDSQECRVQGLGDPLEHRIKANEEDSMQTTEKVFGEQETPTMDVEENNVAQDLSNKQEAEAPPPDEAGNCSEVSRVGTLMTKSRDVEVGHRNVDDGETASAQNDVDDKRQNVKCSPRPLVIPELSVTSQSRETKAGDRGIQLSSSPRHQSTQSSQSLTSHTLLPSAGSCDTAHGPSLKNIFSLMPSMMFPPDLNLLTKVNRTTFPFSHSLLAASLQRPTFLPPFDSPSLKPYDSLHASRSFLQHSLHVPHPAFKGCLPLCLCCSPRSSYVTQPAPFTMSGLTGTMSPVPCISPVPGIQHEQRTSLVSGLHEQRASLVSHEQRTSLVSHEQRTSSVAELRRRAREHAEAVVASVTEQRHAASDLSLCLENRQRLARPWFLIPLTDNPNLANPSIGPCSCTHPAALSPHITSHKQDLNPDFNCQLNYLTSVSEDRGRPLEVVIQRVQRYLCAMREKY</sequence>
<evidence type="ECO:0000256" key="11">
    <source>
        <dbReference type="ARBA" id="ARBA00078248"/>
    </source>
</evidence>
<feature type="domain" description="Homeobox" evidence="15">
    <location>
        <begin position="53"/>
        <end position="113"/>
    </location>
</feature>
<evidence type="ECO:0000313" key="18">
    <source>
        <dbReference type="Proteomes" id="UP000245119"/>
    </source>
</evidence>
<comment type="function">
    <text evidence="8">Transcription factor required for the formation of correct projections from nociceptive sensory neurons to the dorsal horn of the spinal cord and normal perception of pain.</text>
</comment>
<evidence type="ECO:0000256" key="8">
    <source>
        <dbReference type="ARBA" id="ARBA00058719"/>
    </source>
</evidence>
<dbReference type="PROSITE" id="PS50803">
    <property type="entry name" value="OAR"/>
    <property type="match status" value="1"/>
</dbReference>
<keyword evidence="18" id="KW-1185">Reference proteome</keyword>
<dbReference type="Pfam" id="PF00046">
    <property type="entry name" value="Homeodomain"/>
    <property type="match status" value="1"/>
</dbReference>
<protein>
    <recommendedName>
        <fullName evidence="10">Dorsal root ganglia homeobox protein</fullName>
    </recommendedName>
    <alternativeName>
        <fullName evidence="11">Paired-related homeobox protein-like 1</fullName>
    </alternativeName>
</protein>
<dbReference type="InterPro" id="IPR003654">
    <property type="entry name" value="OAR_dom"/>
</dbReference>
<gene>
    <name evidence="17" type="ORF">C0Q70_01312</name>
</gene>
<dbReference type="Proteomes" id="UP000245119">
    <property type="component" value="Linkage Group LG1"/>
</dbReference>
<keyword evidence="6" id="KW-0804">Transcription</keyword>
<feature type="DNA-binding region" description="Homeobox" evidence="12">
    <location>
        <begin position="55"/>
        <end position="114"/>
    </location>
</feature>
<evidence type="ECO:0000256" key="5">
    <source>
        <dbReference type="ARBA" id="ARBA00023155"/>
    </source>
</evidence>
<feature type="compositionally biased region" description="Polar residues" evidence="14">
    <location>
        <begin position="155"/>
        <end position="172"/>
    </location>
</feature>
<evidence type="ECO:0000256" key="12">
    <source>
        <dbReference type="PROSITE-ProRule" id="PRU00108"/>
    </source>
</evidence>
<feature type="compositionally biased region" description="Low complexity" evidence="14">
    <location>
        <begin position="337"/>
        <end position="356"/>
    </location>
</feature>
<keyword evidence="4 12" id="KW-0238">DNA-binding</keyword>
<evidence type="ECO:0000256" key="9">
    <source>
        <dbReference type="ARBA" id="ARBA00064347"/>
    </source>
</evidence>
<dbReference type="InterPro" id="IPR009057">
    <property type="entry name" value="Homeodomain-like_sf"/>
</dbReference>
<feature type="region of interest" description="Disordered" evidence="14">
    <location>
        <begin position="273"/>
        <end position="356"/>
    </location>
</feature>
<dbReference type="InterPro" id="IPR017970">
    <property type="entry name" value="Homeobox_CS"/>
</dbReference>
<keyword evidence="7 12" id="KW-0539">Nucleus</keyword>
<dbReference type="Gene3D" id="1.10.10.60">
    <property type="entry name" value="Homeodomain-like"/>
    <property type="match status" value="1"/>
</dbReference>
<comment type="caution">
    <text evidence="17">The sequence shown here is derived from an EMBL/GenBank/DDBJ whole genome shotgun (WGS) entry which is preliminary data.</text>
</comment>
<evidence type="ECO:0000256" key="10">
    <source>
        <dbReference type="ARBA" id="ARBA00070091"/>
    </source>
</evidence>
<dbReference type="OrthoDB" id="6159439at2759"/>
<comment type="subunit">
    <text evidence="9">Interacts with RGMB.</text>
</comment>
<comment type="subcellular location">
    <subcellularLocation>
        <location evidence="1 12 13">Nucleus</location>
    </subcellularLocation>
</comment>
<evidence type="ECO:0000256" key="3">
    <source>
        <dbReference type="ARBA" id="ARBA00023015"/>
    </source>
</evidence>
<evidence type="ECO:0000259" key="16">
    <source>
        <dbReference type="PROSITE" id="PS50803"/>
    </source>
</evidence>
<evidence type="ECO:0000256" key="13">
    <source>
        <dbReference type="RuleBase" id="RU000682"/>
    </source>
</evidence>
<dbReference type="PANTHER" id="PTHR24329">
    <property type="entry name" value="HOMEOBOX PROTEIN ARISTALESS"/>
    <property type="match status" value="1"/>
</dbReference>
<dbReference type="FunFam" id="1.10.10.60:FF:000126">
    <property type="entry name" value="dorsal root ganglia homeobox protein-like"/>
    <property type="match status" value="1"/>
</dbReference>
<dbReference type="Pfam" id="PF03826">
    <property type="entry name" value="OAR"/>
    <property type="match status" value="1"/>
</dbReference>
<dbReference type="PANTHER" id="PTHR24329:SF542">
    <property type="entry name" value="DORSAL ROOT GANGLIA HOMEOBOX PROTEIN"/>
    <property type="match status" value="1"/>
</dbReference>
<keyword evidence="3" id="KW-0805">Transcription regulation</keyword>
<dbReference type="GO" id="GO:0000981">
    <property type="term" value="F:DNA-binding transcription factor activity, RNA polymerase II-specific"/>
    <property type="evidence" value="ECO:0007669"/>
    <property type="project" value="InterPro"/>
</dbReference>
<dbReference type="InterPro" id="IPR050649">
    <property type="entry name" value="Paired_Homeobox_TFs"/>
</dbReference>
<evidence type="ECO:0000256" key="6">
    <source>
        <dbReference type="ARBA" id="ARBA00023163"/>
    </source>
</evidence>
<dbReference type="SMART" id="SM00389">
    <property type="entry name" value="HOX"/>
    <property type="match status" value="1"/>
</dbReference>
<evidence type="ECO:0000256" key="1">
    <source>
        <dbReference type="ARBA" id="ARBA00004123"/>
    </source>
</evidence>
<dbReference type="GO" id="GO:0000977">
    <property type="term" value="F:RNA polymerase II transcription regulatory region sequence-specific DNA binding"/>
    <property type="evidence" value="ECO:0007669"/>
    <property type="project" value="TreeGrafter"/>
</dbReference>
<evidence type="ECO:0000256" key="4">
    <source>
        <dbReference type="ARBA" id="ARBA00023125"/>
    </source>
</evidence>
<evidence type="ECO:0000256" key="7">
    <source>
        <dbReference type="ARBA" id="ARBA00023242"/>
    </source>
</evidence>
<dbReference type="SUPFAM" id="SSF46689">
    <property type="entry name" value="Homeodomain-like"/>
    <property type="match status" value="1"/>
</dbReference>
<feature type="compositionally biased region" description="Basic and acidic residues" evidence="14">
    <location>
        <begin position="276"/>
        <end position="288"/>
    </location>
</feature>
<dbReference type="InterPro" id="IPR001356">
    <property type="entry name" value="HD"/>
</dbReference>
<feature type="compositionally biased region" description="Polar residues" evidence="14">
    <location>
        <begin position="116"/>
        <end position="131"/>
    </location>
</feature>
<keyword evidence="5 12" id="KW-0371">Homeobox</keyword>
<dbReference type="PROSITE" id="PS00027">
    <property type="entry name" value="HOMEOBOX_1"/>
    <property type="match status" value="1"/>
</dbReference>
<evidence type="ECO:0000313" key="17">
    <source>
        <dbReference type="EMBL" id="PVD38692.1"/>
    </source>
</evidence>
<keyword evidence="2" id="KW-0217">Developmental protein</keyword>